<dbReference type="KEGG" id="lab:LA76x_4707"/>
<dbReference type="EMBL" id="CP011129">
    <property type="protein sequence ID" value="ALN82810.1"/>
    <property type="molecule type" value="Genomic_DNA"/>
</dbReference>
<organism evidence="2 3">
    <name type="scientific">Lysobacter antibioticus</name>
    <dbReference type="NCBI Taxonomy" id="84531"/>
    <lineage>
        <taxon>Bacteria</taxon>
        <taxon>Pseudomonadati</taxon>
        <taxon>Pseudomonadota</taxon>
        <taxon>Gammaproteobacteria</taxon>
        <taxon>Lysobacterales</taxon>
        <taxon>Lysobacteraceae</taxon>
        <taxon>Lysobacter</taxon>
    </lineage>
</organism>
<dbReference type="Pfam" id="PF04016">
    <property type="entry name" value="DUF364"/>
    <property type="match status" value="1"/>
</dbReference>
<sequence>MTLPAATAIKPELSNGHQAPIAPADVAALTEAVLRGDYGPNPDGLHAVGAFWVRQSTQFPGTDTKYRNYYLVLRVESGFGGCCVERDQLDSVIAEELSGRSVAELLRDARTPVRVAALDAYLSLVRPHREAAEAQVLMLPHGTPLERARARDEAIAGLLKIEPGMRVGLIGVVNPLVAAIQAQGGICLPCDFNLQRTQDGTEVVRDMRPVLAQADLVIATGMTLSNGSFDQILASVRARGIPLIVYAQTGSAIVPRFLGHGVAAVSAEPFPFSQFSADPTPIHLYRAVGAGDARAAA</sequence>
<dbReference type="PATRIC" id="fig|84531.8.peg.4699"/>
<dbReference type="eggNOG" id="COG2014">
    <property type="taxonomic scope" value="Bacteria"/>
</dbReference>
<dbReference type="RefSeq" id="WP_082648044.1">
    <property type="nucleotide sequence ID" value="NZ_CP011129.1"/>
</dbReference>
<evidence type="ECO:0000259" key="1">
    <source>
        <dbReference type="Pfam" id="PF04016"/>
    </source>
</evidence>
<dbReference type="SUPFAM" id="SSF159713">
    <property type="entry name" value="Dhaf3308-like"/>
    <property type="match status" value="1"/>
</dbReference>
<proteinExistence type="predicted"/>
<reference evidence="2 3" key="1">
    <citation type="journal article" date="2015" name="BMC Genomics">
        <title>Comparative genomics and metabolic profiling of the genus Lysobacter.</title>
        <authorList>
            <person name="de Bruijn I."/>
            <person name="Cheng X."/>
            <person name="de Jager V."/>
            <person name="Exposito R.G."/>
            <person name="Watrous J."/>
            <person name="Patel N."/>
            <person name="Postma J."/>
            <person name="Dorrestein P.C."/>
            <person name="Kobayashi D."/>
            <person name="Raaijmakers J.M."/>
        </authorList>
    </citation>
    <scope>NUCLEOTIDE SEQUENCE [LARGE SCALE GENOMIC DNA]</scope>
    <source>
        <strain evidence="2 3">76</strain>
    </source>
</reference>
<keyword evidence="3" id="KW-1185">Reference proteome</keyword>
<dbReference type="InterPro" id="IPR007161">
    <property type="entry name" value="DUF364"/>
</dbReference>
<evidence type="ECO:0000313" key="3">
    <source>
        <dbReference type="Proteomes" id="UP000060787"/>
    </source>
</evidence>
<name>A0A0S2FGZ9_LYSAN</name>
<feature type="domain" description="Putative heavy-metal chelation" evidence="1">
    <location>
        <begin position="158"/>
        <end position="241"/>
    </location>
</feature>
<evidence type="ECO:0000313" key="2">
    <source>
        <dbReference type="EMBL" id="ALN82810.1"/>
    </source>
</evidence>
<dbReference type="Proteomes" id="UP000060787">
    <property type="component" value="Chromosome"/>
</dbReference>
<gene>
    <name evidence="2" type="ORF">LA76x_4707</name>
</gene>
<accession>A0A0S2FGZ9</accession>
<dbReference type="Gene3D" id="3.40.50.11590">
    <property type="match status" value="1"/>
</dbReference>
<protein>
    <recommendedName>
        <fullName evidence="1">Putative heavy-metal chelation domain-containing protein</fullName>
    </recommendedName>
</protein>
<dbReference type="AlphaFoldDB" id="A0A0S2FGZ9"/>
<dbReference type="STRING" id="84531.LA76x_4707"/>